<protein>
    <recommendedName>
        <fullName evidence="1">DUF6894 domain-containing protein</fullName>
    </recommendedName>
</protein>
<evidence type="ECO:0000313" key="2">
    <source>
        <dbReference type="EMBL" id="RAI40518.1"/>
    </source>
</evidence>
<gene>
    <name evidence="2" type="ORF">CH338_05895</name>
</gene>
<dbReference type="RefSeq" id="WP_111356205.1">
    <property type="nucleotide sequence ID" value="NZ_NHSK01000077.1"/>
</dbReference>
<evidence type="ECO:0000313" key="3">
    <source>
        <dbReference type="Proteomes" id="UP000248863"/>
    </source>
</evidence>
<name>A0A327KYP0_9BRAD</name>
<organism evidence="2 3">
    <name type="scientific">Rhodoplanes elegans</name>
    <dbReference type="NCBI Taxonomy" id="29408"/>
    <lineage>
        <taxon>Bacteria</taxon>
        <taxon>Pseudomonadati</taxon>
        <taxon>Pseudomonadota</taxon>
        <taxon>Alphaproteobacteria</taxon>
        <taxon>Hyphomicrobiales</taxon>
        <taxon>Nitrobacteraceae</taxon>
        <taxon>Rhodoplanes</taxon>
    </lineage>
</organism>
<dbReference type="OrthoDB" id="8242967at2"/>
<sequence>MPRFFFHLTGGRSARDVTGDDLPSVLDAVENARQVASELARNVDPDFVEGAFIVVEDEGGRPVYSVPLNRPDRNRRFLNRRFLRRPDPSPALANENRTP</sequence>
<feature type="domain" description="DUF6894" evidence="1">
    <location>
        <begin position="3"/>
        <end position="68"/>
    </location>
</feature>
<dbReference type="Pfam" id="PF21834">
    <property type="entry name" value="DUF6894"/>
    <property type="match status" value="1"/>
</dbReference>
<keyword evidence="3" id="KW-1185">Reference proteome</keyword>
<accession>A0A327KYP0</accession>
<reference evidence="2 3" key="1">
    <citation type="submission" date="2017-07" db="EMBL/GenBank/DDBJ databases">
        <title>Draft Genome Sequences of Select Purple Nonsulfur Bacteria.</title>
        <authorList>
            <person name="Lasarre B."/>
            <person name="Mckinlay J.B."/>
        </authorList>
    </citation>
    <scope>NUCLEOTIDE SEQUENCE [LARGE SCALE GENOMIC DNA]</scope>
    <source>
        <strain evidence="2 3">DSM 11907</strain>
    </source>
</reference>
<dbReference type="Proteomes" id="UP000248863">
    <property type="component" value="Unassembled WGS sequence"/>
</dbReference>
<dbReference type="EMBL" id="NPEU01000039">
    <property type="protein sequence ID" value="RAI40518.1"/>
    <property type="molecule type" value="Genomic_DNA"/>
</dbReference>
<dbReference type="InterPro" id="IPR054189">
    <property type="entry name" value="DUF6894"/>
</dbReference>
<evidence type="ECO:0000259" key="1">
    <source>
        <dbReference type="Pfam" id="PF21834"/>
    </source>
</evidence>
<proteinExistence type="predicted"/>
<dbReference type="AlphaFoldDB" id="A0A327KYP0"/>
<comment type="caution">
    <text evidence="2">The sequence shown here is derived from an EMBL/GenBank/DDBJ whole genome shotgun (WGS) entry which is preliminary data.</text>
</comment>